<dbReference type="InterPro" id="IPR005330">
    <property type="entry name" value="MHYT_dom"/>
</dbReference>
<dbReference type="AlphaFoldDB" id="A0A0P7YKD1"/>
<sequence>MTHYYDLWLVGASFVVAVLAAYTALFFGDRLGSDRDGNRLAWLVTGGLAMGTGVWTMHFVGMLAMPMDTVMSFDGGMTLVSWLAAVVASAIALSIIGRETSSAGLFAVATLMMSGGIVAMHYLGMFAMKMSAAPAYDGVWLTVSITIAVAASAVAMALCRRIRTMQGASASAARMAAALVMATAICGMHYSGMLAMTFPAGAVPAADNALRGDWMGIPLAVFCAALLAVTLFVAVFDIRLQRRLMAAKAEENERVAQLAFVDPVTGLPNRSALEQRLLDTLAAADAREQPFALLYLDIANHRELSANLEAEAMNKAVREAAVALRELAPEPVYLARYSASTFFLVVPDHADLSHGFMYRRLRELENRIQTASMPFNWRVGQSAFPATGNSSRKLLLAAMIPMDIAQLGRFDSATLHSDPILPGHHTAG</sequence>
<evidence type="ECO:0000313" key="5">
    <source>
        <dbReference type="Proteomes" id="UP000050416"/>
    </source>
</evidence>
<feature type="transmembrane region" description="Helical" evidence="1">
    <location>
        <begin position="139"/>
        <end position="159"/>
    </location>
</feature>
<feature type="transmembrane region" description="Helical" evidence="1">
    <location>
        <begin position="76"/>
        <end position="96"/>
    </location>
</feature>
<proteinExistence type="predicted"/>
<dbReference type="PROSITE" id="PS50924">
    <property type="entry name" value="MHYT"/>
    <property type="match status" value="1"/>
</dbReference>
<evidence type="ECO:0000256" key="1">
    <source>
        <dbReference type="PROSITE-ProRule" id="PRU00244"/>
    </source>
</evidence>
<dbReference type="OrthoDB" id="3763366at2"/>
<name>A0A0P7YKD1_9GAMM</name>
<feature type="domain" description="GGDEF" evidence="2">
    <location>
        <begin position="289"/>
        <end position="417"/>
    </location>
</feature>
<dbReference type="GO" id="GO:0016020">
    <property type="term" value="C:membrane"/>
    <property type="evidence" value="ECO:0007669"/>
    <property type="project" value="UniProtKB-UniRule"/>
</dbReference>
<dbReference type="STRING" id="1305731.GCA_000934705_02856"/>
<evidence type="ECO:0000259" key="2">
    <source>
        <dbReference type="PROSITE" id="PS50887"/>
    </source>
</evidence>
<dbReference type="InterPro" id="IPR029787">
    <property type="entry name" value="Nucleotide_cyclase"/>
</dbReference>
<dbReference type="SUPFAM" id="SSF55073">
    <property type="entry name" value="Nucleotide cyclase"/>
    <property type="match status" value="1"/>
</dbReference>
<dbReference type="InterPro" id="IPR000160">
    <property type="entry name" value="GGDEF_dom"/>
</dbReference>
<comment type="caution">
    <text evidence="4">The sequence shown here is derived from an EMBL/GenBank/DDBJ whole genome shotgun (WGS) entry which is preliminary data.</text>
</comment>
<keyword evidence="1" id="KW-1133">Transmembrane helix</keyword>
<protein>
    <submittedName>
        <fullName evidence="4">MHYT domain (Predicted integral membrane sensor domain)</fullName>
    </submittedName>
</protein>
<feature type="transmembrane region" description="Helical" evidence="1">
    <location>
        <begin position="214"/>
        <end position="236"/>
    </location>
</feature>
<accession>A0A0P7YKD1</accession>
<evidence type="ECO:0000313" key="4">
    <source>
        <dbReference type="EMBL" id="KPQ30644.1"/>
    </source>
</evidence>
<feature type="transmembrane region" description="Helical" evidence="1">
    <location>
        <begin position="103"/>
        <end position="127"/>
    </location>
</feature>
<reference evidence="4 5" key="1">
    <citation type="submission" date="2015-09" db="EMBL/GenBank/DDBJ databases">
        <title>Identification and resolution of microdiversity through metagenomic sequencing of parallel consortia.</title>
        <authorList>
            <person name="Nelson W.C."/>
            <person name="Romine M.F."/>
            <person name="Lindemann S.R."/>
        </authorList>
    </citation>
    <scope>NUCLEOTIDE SEQUENCE [LARGE SCALE GENOMIC DNA]</scope>
    <source>
        <strain evidence="4">HL-55</strain>
    </source>
</reference>
<dbReference type="PANTHER" id="PTHR35152">
    <property type="entry name" value="DOMAIN SIGNALLING PROTEIN, PUTATIVE (AFU_ORTHOLOGUE AFUA_5G11310)-RELATED"/>
    <property type="match status" value="1"/>
</dbReference>
<gene>
    <name evidence="4" type="ORF">HLUCCX14_00820</name>
</gene>
<organism evidence="4 5">
    <name type="scientific">Marinobacter excellens HL-55</name>
    <dbReference type="NCBI Taxonomy" id="1305731"/>
    <lineage>
        <taxon>Bacteria</taxon>
        <taxon>Pseudomonadati</taxon>
        <taxon>Pseudomonadota</taxon>
        <taxon>Gammaproteobacteria</taxon>
        <taxon>Pseudomonadales</taxon>
        <taxon>Marinobacteraceae</taxon>
        <taxon>Marinobacter</taxon>
    </lineage>
</organism>
<dbReference type="PROSITE" id="PS50887">
    <property type="entry name" value="GGDEF"/>
    <property type="match status" value="1"/>
</dbReference>
<dbReference type="PANTHER" id="PTHR35152:SF1">
    <property type="entry name" value="DOMAIN SIGNALLING PROTEIN, PUTATIVE (AFU_ORTHOLOGUE AFUA_5G11310)-RELATED"/>
    <property type="match status" value="1"/>
</dbReference>
<dbReference type="PATRIC" id="fig|1305731.5.peg.1538"/>
<feature type="transmembrane region" description="Helical" evidence="1">
    <location>
        <begin position="6"/>
        <end position="28"/>
    </location>
</feature>
<dbReference type="Pfam" id="PF03707">
    <property type="entry name" value="MHYT"/>
    <property type="match status" value="3"/>
</dbReference>
<dbReference type="EMBL" id="LJZQ01000001">
    <property type="protein sequence ID" value="KPQ30644.1"/>
    <property type="molecule type" value="Genomic_DNA"/>
</dbReference>
<dbReference type="InterPro" id="IPR043128">
    <property type="entry name" value="Rev_trsase/Diguanyl_cyclase"/>
</dbReference>
<dbReference type="Pfam" id="PF00990">
    <property type="entry name" value="GGDEF"/>
    <property type="match status" value="1"/>
</dbReference>
<dbReference type="SMART" id="SM00267">
    <property type="entry name" value="GGDEF"/>
    <property type="match status" value="1"/>
</dbReference>
<keyword evidence="1" id="KW-0812">Transmembrane</keyword>
<feature type="transmembrane region" description="Helical" evidence="1">
    <location>
        <begin position="171"/>
        <end position="194"/>
    </location>
</feature>
<dbReference type="Gene3D" id="3.30.70.270">
    <property type="match status" value="1"/>
</dbReference>
<feature type="transmembrane region" description="Helical" evidence="1">
    <location>
        <begin position="40"/>
        <end position="64"/>
    </location>
</feature>
<keyword evidence="1" id="KW-0472">Membrane</keyword>
<dbReference type="Proteomes" id="UP000050416">
    <property type="component" value="Unassembled WGS sequence"/>
</dbReference>
<feature type="domain" description="MHYT" evidence="3">
    <location>
        <begin position="5"/>
        <end position="199"/>
    </location>
</feature>
<evidence type="ECO:0000259" key="3">
    <source>
        <dbReference type="PROSITE" id="PS50924"/>
    </source>
</evidence>